<evidence type="ECO:0000313" key="5">
    <source>
        <dbReference type="Proteomes" id="UP000030980"/>
    </source>
</evidence>
<evidence type="ECO:0000256" key="2">
    <source>
        <dbReference type="ARBA" id="ARBA00022729"/>
    </source>
</evidence>
<dbReference type="SUPFAM" id="SSF53850">
    <property type="entry name" value="Periplasmic binding protein-like II"/>
    <property type="match status" value="1"/>
</dbReference>
<accession>A0A0B3BTY3</accession>
<reference evidence="4 5" key="1">
    <citation type="submission" date="2014-11" db="EMBL/GenBank/DDBJ databases">
        <title>Genome sequence of Pseudomonas tuomuerensis JCM 14085.</title>
        <authorList>
            <person name="Shin S.-K."/>
            <person name="Yi H."/>
        </authorList>
    </citation>
    <scope>NUCLEOTIDE SEQUENCE [LARGE SCALE GENOMIC DNA]</scope>
    <source>
        <strain evidence="4 5">JCM 14085</strain>
    </source>
</reference>
<sequence>MKTIRLLACLLALLPALPAWSHSQCTSSLRLSSIPEKRLEIQQRDFQPLIRLLGEGLGIPVQMVPAGSYAGAIDAVVSGGVDLAMLGPAAYLLARQRDPHIEAFATPTLAQGHFTPAGAYYHALLVVRADRDVQTLADLRGARVALSDPASTSGSVIPNLEFPTAVGRPLQRFFAGQLYTGSHEKALDALLDGKVEAAFVSSPRADDYLRRGLISTRSLRVLWRSQPIPNDPLVFSSGLCGELRQRIRALLLGDSPQLAAFLHAQQASGLAPVGQAAYHALEQTLINPRR</sequence>
<dbReference type="InterPro" id="IPR005770">
    <property type="entry name" value="PhnD"/>
</dbReference>
<gene>
    <name evidence="4" type="ORF">PT85_09955</name>
</gene>
<dbReference type="Pfam" id="PF12974">
    <property type="entry name" value="Phosphonate-bd"/>
    <property type="match status" value="1"/>
</dbReference>
<comment type="similarity">
    <text evidence="1">Belongs to the phosphate/phosphite/phosphonate binding protein family.</text>
</comment>
<feature type="chain" id="PRO_5002097849" description="Phosphonate transport system substrate-binding protein" evidence="3">
    <location>
        <begin position="22"/>
        <end position="290"/>
    </location>
</feature>
<dbReference type="OrthoDB" id="5318791at2"/>
<dbReference type="Gene3D" id="3.40.190.10">
    <property type="entry name" value="Periplasmic binding protein-like II"/>
    <property type="match status" value="2"/>
</dbReference>
<dbReference type="GO" id="GO:0055085">
    <property type="term" value="P:transmembrane transport"/>
    <property type="evidence" value="ECO:0007669"/>
    <property type="project" value="InterPro"/>
</dbReference>
<dbReference type="PANTHER" id="PTHR35841">
    <property type="entry name" value="PHOSPHONATES-BINDING PERIPLASMIC PROTEIN"/>
    <property type="match status" value="1"/>
</dbReference>
<dbReference type="PANTHER" id="PTHR35841:SF1">
    <property type="entry name" value="PHOSPHONATES-BINDING PERIPLASMIC PROTEIN"/>
    <property type="match status" value="1"/>
</dbReference>
<organism evidence="4 5">
    <name type="scientific">Pseudomonas flexibilis</name>
    <dbReference type="NCBI Taxonomy" id="706570"/>
    <lineage>
        <taxon>Bacteria</taxon>
        <taxon>Pseudomonadati</taxon>
        <taxon>Pseudomonadota</taxon>
        <taxon>Gammaproteobacteria</taxon>
        <taxon>Pseudomonadales</taxon>
        <taxon>Pseudomonadaceae</taxon>
        <taxon>Pseudomonas</taxon>
    </lineage>
</organism>
<comment type="caution">
    <text evidence="4">The sequence shown here is derived from an EMBL/GenBank/DDBJ whole genome shotgun (WGS) entry which is preliminary data.</text>
</comment>
<evidence type="ECO:0000256" key="3">
    <source>
        <dbReference type="SAM" id="SignalP"/>
    </source>
</evidence>
<feature type="signal peptide" evidence="3">
    <location>
        <begin position="1"/>
        <end position="21"/>
    </location>
</feature>
<evidence type="ECO:0008006" key="6">
    <source>
        <dbReference type="Google" id="ProtNLM"/>
    </source>
</evidence>
<dbReference type="NCBIfam" id="TIGR01098">
    <property type="entry name" value="3A0109s03R"/>
    <property type="match status" value="1"/>
</dbReference>
<dbReference type="EMBL" id="JTAK01000004">
    <property type="protein sequence ID" value="KHO64521.1"/>
    <property type="molecule type" value="Genomic_DNA"/>
</dbReference>
<dbReference type="Proteomes" id="UP000030980">
    <property type="component" value="Unassembled WGS sequence"/>
</dbReference>
<dbReference type="RefSeq" id="WP_039606571.1">
    <property type="nucleotide sequence ID" value="NZ_FMUP01000002.1"/>
</dbReference>
<dbReference type="AlphaFoldDB" id="A0A0B3BTY3"/>
<keyword evidence="2 3" id="KW-0732">Signal</keyword>
<evidence type="ECO:0000256" key="1">
    <source>
        <dbReference type="ARBA" id="ARBA00007162"/>
    </source>
</evidence>
<dbReference type="STRING" id="706570.PT85_09955"/>
<evidence type="ECO:0000313" key="4">
    <source>
        <dbReference type="EMBL" id="KHO64521.1"/>
    </source>
</evidence>
<dbReference type="CDD" id="cd01071">
    <property type="entry name" value="PBP2_PhnD_like"/>
    <property type="match status" value="1"/>
</dbReference>
<dbReference type="GO" id="GO:0043190">
    <property type="term" value="C:ATP-binding cassette (ABC) transporter complex"/>
    <property type="evidence" value="ECO:0007669"/>
    <property type="project" value="InterPro"/>
</dbReference>
<name>A0A0B3BTY3_9PSED</name>
<proteinExistence type="inferred from homology"/>
<keyword evidence="5" id="KW-1185">Reference proteome</keyword>
<protein>
    <recommendedName>
        <fullName evidence="6">Phosphonate transport system substrate-binding protein</fullName>
    </recommendedName>
</protein>